<evidence type="ECO:0000256" key="1">
    <source>
        <dbReference type="ARBA" id="ARBA00022448"/>
    </source>
</evidence>
<dbReference type="SUPFAM" id="SSF52540">
    <property type="entry name" value="P-loop containing nucleoside triphosphate hydrolases"/>
    <property type="match status" value="1"/>
</dbReference>
<dbReference type="EMBL" id="KV918917">
    <property type="protein sequence ID" value="OSX75130.1"/>
    <property type="molecule type" value="Genomic_DNA"/>
</dbReference>
<reference evidence="4 5" key="1">
    <citation type="submission" date="2017-03" db="EMBL/GenBank/DDBJ databases">
        <title>WGS assembly of Porphyra umbilicalis.</title>
        <authorList>
            <person name="Brawley S.H."/>
            <person name="Blouin N.A."/>
            <person name="Ficko-Blean E."/>
            <person name="Wheeler G.L."/>
            <person name="Lohr M."/>
            <person name="Goodson H.V."/>
            <person name="Jenkins J.W."/>
            <person name="Blaby-Haas C.E."/>
            <person name="Helliwell K.E."/>
            <person name="Chan C."/>
            <person name="Marriage T."/>
            <person name="Bhattacharya D."/>
            <person name="Klein A.S."/>
            <person name="Badis Y."/>
            <person name="Brodie J."/>
            <person name="Cao Y."/>
            <person name="Collen J."/>
            <person name="Dittami S.M."/>
            <person name="Gachon C.M."/>
            <person name="Green B.R."/>
            <person name="Karpowicz S."/>
            <person name="Kim J.W."/>
            <person name="Kudahl U."/>
            <person name="Lin S."/>
            <person name="Michel G."/>
            <person name="Mittag M."/>
            <person name="Olson B.J."/>
            <person name="Pangilinan J."/>
            <person name="Peng Y."/>
            <person name="Qiu H."/>
            <person name="Shu S."/>
            <person name="Singer J.T."/>
            <person name="Smith A.G."/>
            <person name="Sprecher B.N."/>
            <person name="Wagner V."/>
            <person name="Wang W."/>
            <person name="Wang Z.-Y."/>
            <person name="Yan J."/>
            <person name="Yarish C."/>
            <person name="Zoeuner-Riek S."/>
            <person name="Zhuang Y."/>
            <person name="Zou Y."/>
            <person name="Lindquist E.A."/>
            <person name="Grimwood J."/>
            <person name="Barry K."/>
            <person name="Rokhsar D.S."/>
            <person name="Schmutz J."/>
            <person name="Stiller J.W."/>
            <person name="Grossman A.R."/>
            <person name="Prochnik S.E."/>
        </authorList>
    </citation>
    <scope>NUCLEOTIDE SEQUENCE [LARGE SCALE GENOMIC DNA]</scope>
    <source>
        <strain evidence="4">4086291</strain>
    </source>
</reference>
<evidence type="ECO:0000313" key="4">
    <source>
        <dbReference type="EMBL" id="OSX75130.1"/>
    </source>
</evidence>
<organism evidence="4 5">
    <name type="scientific">Porphyra umbilicalis</name>
    <name type="common">Purple laver</name>
    <name type="synonym">Red alga</name>
    <dbReference type="NCBI Taxonomy" id="2786"/>
    <lineage>
        <taxon>Eukaryota</taxon>
        <taxon>Rhodophyta</taxon>
        <taxon>Bangiophyceae</taxon>
        <taxon>Bangiales</taxon>
        <taxon>Bangiaceae</taxon>
        <taxon>Porphyra</taxon>
    </lineage>
</organism>
<feature type="region of interest" description="Disordered" evidence="2">
    <location>
        <begin position="180"/>
        <end position="202"/>
    </location>
</feature>
<evidence type="ECO:0000256" key="2">
    <source>
        <dbReference type="SAM" id="MobiDB-lite"/>
    </source>
</evidence>
<dbReference type="AlphaFoldDB" id="A0A1X6P307"/>
<gene>
    <name evidence="4" type="ORF">BU14_0254s0010</name>
</gene>
<keyword evidence="1" id="KW-0813">Transport</keyword>
<dbReference type="Pfam" id="PF00005">
    <property type="entry name" value="ABC_tran"/>
    <property type="match status" value="1"/>
</dbReference>
<name>A0A1X6P307_PORUM</name>
<dbReference type="GO" id="GO:0005524">
    <property type="term" value="F:ATP binding"/>
    <property type="evidence" value="ECO:0007669"/>
    <property type="project" value="InterPro"/>
</dbReference>
<keyword evidence="5" id="KW-1185">Reference proteome</keyword>
<dbReference type="Proteomes" id="UP000218209">
    <property type="component" value="Unassembled WGS sequence"/>
</dbReference>
<proteinExistence type="predicted"/>
<dbReference type="OrthoDB" id="5171at2759"/>
<accession>A0A1X6P307</accession>
<dbReference type="PANTHER" id="PTHR43023">
    <property type="entry name" value="PROTEIN TRIGALACTOSYLDIACYLGLYCEROL 3, CHLOROPLASTIC"/>
    <property type="match status" value="1"/>
</dbReference>
<protein>
    <recommendedName>
        <fullName evidence="3">ABC transporter domain-containing protein</fullName>
    </recommendedName>
</protein>
<sequence length="202" mass="21839">MVFQNSALFDSLTVAENVGFQMLYGGDRSAPSVRLPADRVEVLVEEALRKVGLGGIGGKRPAELSGGMRRRVAFARAVICDPALEATRKDVVLMDEVTAGLDSMASTRVENLMVAMGDECPTRVVVTHQFSTIRRTVERVVFLHDGVLRWDGPVSELDTTDNPYVRQYFDASLAGPMRFADDEVLPSPDGNGVPTDGNGVAP</sequence>
<dbReference type="InterPro" id="IPR027417">
    <property type="entry name" value="P-loop_NTPase"/>
</dbReference>
<dbReference type="Gene3D" id="3.40.50.300">
    <property type="entry name" value="P-loop containing nucleotide triphosphate hydrolases"/>
    <property type="match status" value="1"/>
</dbReference>
<dbReference type="GO" id="GO:0016887">
    <property type="term" value="F:ATP hydrolysis activity"/>
    <property type="evidence" value="ECO:0007669"/>
    <property type="project" value="InterPro"/>
</dbReference>
<dbReference type="InterPro" id="IPR003439">
    <property type="entry name" value="ABC_transporter-like_ATP-bd"/>
</dbReference>
<dbReference type="PANTHER" id="PTHR43023:SF3">
    <property type="entry name" value="PROTEIN TRIGALACTOSYLDIACYLGLYCEROL 3, CHLOROPLASTIC"/>
    <property type="match status" value="1"/>
</dbReference>
<evidence type="ECO:0000259" key="3">
    <source>
        <dbReference type="Pfam" id="PF00005"/>
    </source>
</evidence>
<evidence type="ECO:0000313" key="5">
    <source>
        <dbReference type="Proteomes" id="UP000218209"/>
    </source>
</evidence>
<feature type="domain" description="ABC transporter" evidence="3">
    <location>
        <begin position="1"/>
        <end position="84"/>
    </location>
</feature>